<dbReference type="EMBL" id="PYUC01000016">
    <property type="protein sequence ID" value="PTB17834.1"/>
    <property type="molecule type" value="Genomic_DNA"/>
</dbReference>
<keyword evidence="1" id="KW-0812">Transmembrane</keyword>
<comment type="caution">
    <text evidence="2">The sequence shown here is derived from an EMBL/GenBank/DDBJ whole genome shotgun (WGS) entry which is preliminary data.</text>
</comment>
<evidence type="ECO:0000313" key="2">
    <source>
        <dbReference type="EMBL" id="PTB17834.1"/>
    </source>
</evidence>
<dbReference type="Pfam" id="PF06912">
    <property type="entry name" value="DUF1275"/>
    <property type="match status" value="1"/>
</dbReference>
<feature type="transmembrane region" description="Helical" evidence="1">
    <location>
        <begin position="89"/>
        <end position="108"/>
    </location>
</feature>
<accession>A0A2T3XMU6</accession>
<keyword evidence="1" id="KW-0472">Membrane</keyword>
<gene>
    <name evidence="2" type="ORF">C9I57_26770</name>
</gene>
<evidence type="ECO:0000256" key="1">
    <source>
        <dbReference type="SAM" id="Phobius"/>
    </source>
</evidence>
<organism evidence="2 3">
    <name type="scientific">Trinickia symbiotica</name>
    <dbReference type="NCBI Taxonomy" id="863227"/>
    <lineage>
        <taxon>Bacteria</taxon>
        <taxon>Pseudomonadati</taxon>
        <taxon>Pseudomonadota</taxon>
        <taxon>Betaproteobacteria</taxon>
        <taxon>Burkholderiales</taxon>
        <taxon>Burkholderiaceae</taxon>
        <taxon>Trinickia</taxon>
    </lineage>
</organism>
<proteinExistence type="predicted"/>
<keyword evidence="1" id="KW-1133">Transmembrane helix</keyword>
<reference evidence="2 3" key="1">
    <citation type="submission" date="2018-03" db="EMBL/GenBank/DDBJ databases">
        <title>Whole genome analyses suggest that Burkholderia sensu lato contains two further novel genera in the rhizoxinica-symbiotica group Mycetohabitans gen. nov., and Trinickia gen. nov.: implications for the evolution of diazotrophy and nodulation in the Burkholderiaceae.</title>
        <authorList>
            <person name="Estrada De Los Santos P."/>
            <person name="Palmer M."/>
            <person name="Chavez-Ramirez B."/>
            <person name="Steenkamp E.T."/>
            <person name="Hirsch A.M."/>
            <person name="Manyaka P."/>
            <person name="Maluk M."/>
            <person name="Lafos M."/>
            <person name="Crook M."/>
            <person name="Gross E."/>
            <person name="Simon M.F."/>
            <person name="Bueno Dos Reis Junior F."/>
            <person name="Poole P.S."/>
            <person name="Venter S.N."/>
            <person name="James E.K."/>
        </authorList>
    </citation>
    <scope>NUCLEOTIDE SEQUENCE [LARGE SCALE GENOMIC DNA]</scope>
    <source>
        <strain evidence="2 3">JPY-366</strain>
    </source>
</reference>
<feature type="non-terminal residue" evidence="2">
    <location>
        <position position="1"/>
    </location>
</feature>
<evidence type="ECO:0000313" key="3">
    <source>
        <dbReference type="Proteomes" id="UP000240638"/>
    </source>
</evidence>
<protein>
    <recommendedName>
        <fullName evidence="4">DUF1275 domain-containing protein</fullName>
    </recommendedName>
</protein>
<dbReference type="InterPro" id="IPR010699">
    <property type="entry name" value="DUF1275"/>
</dbReference>
<evidence type="ECO:0008006" key="4">
    <source>
        <dbReference type="Google" id="ProtNLM"/>
    </source>
</evidence>
<dbReference type="RefSeq" id="WP_146166273.1">
    <property type="nucleotide sequence ID" value="NZ_PYUC01000016.1"/>
</dbReference>
<name>A0A2T3XMU6_9BURK</name>
<dbReference type="AlphaFoldDB" id="A0A2T3XMU6"/>
<feature type="transmembrane region" description="Helical" evidence="1">
    <location>
        <begin position="114"/>
        <end position="134"/>
    </location>
</feature>
<dbReference type="Proteomes" id="UP000240638">
    <property type="component" value="Unassembled WGS sequence"/>
</dbReference>
<sequence>LHRDFGIRCQFFHRVHLSIKVVNGHDARVRTPALQGAFAGCLQAEIRTTHMTGLVTDMGIEVGRLVYWNWPRNGPMRDATFVRCDRQRLALLASLLGSFFFGGLAGAIGFKHIGFVVTVPLAALLVALAAVPLVDDVLGLDTVCGRRAV</sequence>